<evidence type="ECO:0000313" key="2">
    <source>
        <dbReference type="Proteomes" id="UP001596119"/>
    </source>
</evidence>
<dbReference type="Pfam" id="PF04268">
    <property type="entry name" value="SoxG"/>
    <property type="match status" value="1"/>
</dbReference>
<reference evidence="2" key="1">
    <citation type="journal article" date="2019" name="Int. J. Syst. Evol. Microbiol.">
        <title>The Global Catalogue of Microorganisms (GCM) 10K type strain sequencing project: providing services to taxonomists for standard genome sequencing and annotation.</title>
        <authorList>
            <consortium name="The Broad Institute Genomics Platform"/>
            <consortium name="The Broad Institute Genome Sequencing Center for Infectious Disease"/>
            <person name="Wu L."/>
            <person name="Ma J."/>
        </authorList>
    </citation>
    <scope>NUCLEOTIDE SEQUENCE [LARGE SCALE GENOMIC DNA]</scope>
    <source>
        <strain evidence="2">CGMCC 4.7397</strain>
    </source>
</reference>
<dbReference type="EMBL" id="JBHSQK010000004">
    <property type="protein sequence ID" value="MFC5946874.1"/>
    <property type="molecule type" value="Genomic_DNA"/>
</dbReference>
<dbReference type="InterPro" id="IPR027266">
    <property type="entry name" value="TrmE/GcvT-like"/>
</dbReference>
<proteinExistence type="predicted"/>
<dbReference type="RefSeq" id="WP_379563188.1">
    <property type="nucleotide sequence ID" value="NZ_JBHSQK010000004.1"/>
</dbReference>
<dbReference type="Gene3D" id="3.30.70.1520">
    <property type="entry name" value="Heterotetrameric sarcosine oxidase"/>
    <property type="match status" value="1"/>
</dbReference>
<evidence type="ECO:0000313" key="1">
    <source>
        <dbReference type="EMBL" id="MFC5946874.1"/>
    </source>
</evidence>
<accession>A0ABW1I396</accession>
<keyword evidence="2" id="KW-1185">Reference proteome</keyword>
<dbReference type="InterPro" id="IPR007375">
    <property type="entry name" value="SoxG"/>
</dbReference>
<dbReference type="SUPFAM" id="SSF103025">
    <property type="entry name" value="Folate-binding domain"/>
    <property type="match status" value="1"/>
</dbReference>
<dbReference type="Gene3D" id="3.30.1360.120">
    <property type="entry name" value="Probable tRNA modification gtpase trme, domain 1"/>
    <property type="match status" value="1"/>
</dbReference>
<name>A0ABW1I396_9PSEU</name>
<comment type="caution">
    <text evidence="1">The sequence shown here is derived from an EMBL/GenBank/DDBJ whole genome shotgun (WGS) entry which is preliminary data.</text>
</comment>
<organism evidence="1 2">
    <name type="scientific">Pseudonocardia lutea</name>
    <dbReference type="NCBI Taxonomy" id="2172015"/>
    <lineage>
        <taxon>Bacteria</taxon>
        <taxon>Bacillati</taxon>
        <taxon>Actinomycetota</taxon>
        <taxon>Actinomycetes</taxon>
        <taxon>Pseudonocardiales</taxon>
        <taxon>Pseudonocardiaceae</taxon>
        <taxon>Pseudonocardia</taxon>
    </lineage>
</organism>
<gene>
    <name evidence="1" type="ORF">ACFQH9_01115</name>
</gene>
<protein>
    <submittedName>
        <fullName evidence="1">Sarcosine oxidase subunit gamma</fullName>
    </submittedName>
</protein>
<sequence>MSETTLQTWQTTLRPVGALDGWAGRFAELPDSVSLLAEPFHAMVDARTTDPAALEGLVGAPLPGPNAWRGGERVTAIWLGPDEWLLTSPFCTPAELEAAAREAGAAAVPEARLAVVDVSAQRTTLRLRGAHARDVLETGCAIDLHPRSFGAGSAAVTLLGQAGVVLLGLGPSDYRIVVRSSFAAYLAEWLLDAATEWR</sequence>
<dbReference type="Proteomes" id="UP001596119">
    <property type="component" value="Unassembled WGS sequence"/>
</dbReference>